<comment type="caution">
    <text evidence="2">The sequence shown here is derived from an EMBL/GenBank/DDBJ whole genome shotgun (WGS) entry which is preliminary data.</text>
</comment>
<dbReference type="PANTHER" id="PTHR42695">
    <property type="entry name" value="GLUTAMINE AMIDOTRANSFERASE YLR126C-RELATED"/>
    <property type="match status" value="1"/>
</dbReference>
<accession>A0ABQ4NHG7</accession>
<dbReference type="PROSITE" id="PS51273">
    <property type="entry name" value="GATASE_TYPE_1"/>
    <property type="match status" value="1"/>
</dbReference>
<keyword evidence="2" id="KW-0315">Glutamine amidotransferase</keyword>
<dbReference type="Proteomes" id="UP000786693">
    <property type="component" value="Unassembled WGS sequence"/>
</dbReference>
<keyword evidence="3" id="KW-1185">Reference proteome</keyword>
<protein>
    <submittedName>
        <fullName evidence="2">Glutamine amidotransferase</fullName>
    </submittedName>
</protein>
<evidence type="ECO:0000313" key="2">
    <source>
        <dbReference type="EMBL" id="GIT93861.1"/>
    </source>
</evidence>
<dbReference type="Gene3D" id="3.40.50.880">
    <property type="match status" value="1"/>
</dbReference>
<sequence>MHIGILLAGHAPDPIRAAHGDFDAMFARLLADQDIHVTSFDVEQMVFPETPRDADGWLISGSRHGAYEDHPFIPPLEQFIRDAHDQRTPLVGICFGHQIIAQALGGVVAKHPDGWTIGRRSYATDRGPVTLNAWHQDQVIVPPEGARTLGHHAECPHAILAYDTALTVQAHPEFDAATLETYVAFRMGSDAYPKDRLQAARDGAGPVDQGRLASAIARFFKTGEAYV</sequence>
<evidence type="ECO:0000259" key="1">
    <source>
        <dbReference type="Pfam" id="PF00117"/>
    </source>
</evidence>
<dbReference type="Pfam" id="PF00117">
    <property type="entry name" value="GATase"/>
    <property type="match status" value="1"/>
</dbReference>
<name>A0ABQ4NHG7_9RHOB</name>
<feature type="domain" description="Glutamine amidotransferase" evidence="1">
    <location>
        <begin position="27"/>
        <end position="184"/>
    </location>
</feature>
<dbReference type="PANTHER" id="PTHR42695:SF5">
    <property type="entry name" value="GLUTAMINE AMIDOTRANSFERASE YLR126C-RELATED"/>
    <property type="match status" value="1"/>
</dbReference>
<dbReference type="InterPro" id="IPR044992">
    <property type="entry name" value="ChyE-like"/>
</dbReference>
<dbReference type="InterPro" id="IPR029062">
    <property type="entry name" value="Class_I_gatase-like"/>
</dbReference>
<evidence type="ECO:0000313" key="3">
    <source>
        <dbReference type="Proteomes" id="UP000786693"/>
    </source>
</evidence>
<dbReference type="InterPro" id="IPR017926">
    <property type="entry name" value="GATASE"/>
</dbReference>
<dbReference type="SUPFAM" id="SSF52317">
    <property type="entry name" value="Class I glutamine amidotransferase-like"/>
    <property type="match status" value="1"/>
</dbReference>
<dbReference type="EMBL" id="BPFH01000001">
    <property type="protein sequence ID" value="GIT93861.1"/>
    <property type="molecule type" value="Genomic_DNA"/>
</dbReference>
<proteinExistence type="predicted"/>
<gene>
    <name evidence="2" type="ORF">JANAI62_04840</name>
</gene>
<dbReference type="CDD" id="cd01741">
    <property type="entry name" value="GATase1_1"/>
    <property type="match status" value="1"/>
</dbReference>
<organism evidence="2 3">
    <name type="scientific">Jannaschia pagri</name>
    <dbReference type="NCBI Taxonomy" id="2829797"/>
    <lineage>
        <taxon>Bacteria</taxon>
        <taxon>Pseudomonadati</taxon>
        <taxon>Pseudomonadota</taxon>
        <taxon>Alphaproteobacteria</taxon>
        <taxon>Rhodobacterales</taxon>
        <taxon>Roseobacteraceae</taxon>
        <taxon>Jannaschia</taxon>
    </lineage>
</organism>
<dbReference type="RefSeq" id="WP_220747366.1">
    <property type="nucleotide sequence ID" value="NZ_BPFH01000001.1"/>
</dbReference>
<reference evidence="2 3" key="1">
    <citation type="submission" date="2021-05" db="EMBL/GenBank/DDBJ databases">
        <title>Bacteria Genome sequencing.</title>
        <authorList>
            <person name="Takabe Y."/>
            <person name="Nakajima Y."/>
            <person name="Suzuki S."/>
            <person name="Shiozaki T."/>
        </authorList>
    </citation>
    <scope>NUCLEOTIDE SEQUENCE [LARGE SCALE GENOMIC DNA]</scope>
    <source>
        <strain evidence="2 3">AI_62</strain>
    </source>
</reference>